<feature type="transmembrane region" description="Helical" evidence="2">
    <location>
        <begin position="127"/>
        <end position="149"/>
    </location>
</feature>
<comment type="caution">
    <text evidence="4">The sequence shown here is derived from an EMBL/GenBank/DDBJ whole genome shotgun (WGS) entry which is preliminary data.</text>
</comment>
<feature type="transmembrane region" description="Helical" evidence="2">
    <location>
        <begin position="156"/>
        <end position="172"/>
    </location>
</feature>
<feature type="transmembrane region" description="Helical" evidence="2">
    <location>
        <begin position="40"/>
        <end position="59"/>
    </location>
</feature>
<organism evidence="4 5">
    <name type="scientific">Bradyrhizobium zhengyangense</name>
    <dbReference type="NCBI Taxonomy" id="2911009"/>
    <lineage>
        <taxon>Bacteria</taxon>
        <taxon>Pseudomonadati</taxon>
        <taxon>Pseudomonadota</taxon>
        <taxon>Alphaproteobacteria</taxon>
        <taxon>Hyphomicrobiales</taxon>
        <taxon>Nitrobacteraceae</taxon>
        <taxon>Bradyrhizobium</taxon>
    </lineage>
</organism>
<name>A0ABS9M1S1_9BRAD</name>
<dbReference type="PANTHER" id="PTHR23028:SF53">
    <property type="entry name" value="ACYL_TRANSF_3 DOMAIN-CONTAINING PROTEIN"/>
    <property type="match status" value="1"/>
</dbReference>
<feature type="region of interest" description="Disordered" evidence="1">
    <location>
        <begin position="345"/>
        <end position="372"/>
    </location>
</feature>
<dbReference type="Proteomes" id="UP001139012">
    <property type="component" value="Unassembled WGS sequence"/>
</dbReference>
<accession>A0ABS9M1S1</accession>
<dbReference type="EMBL" id="JAKLUA010000038">
    <property type="protein sequence ID" value="MCG2673210.1"/>
    <property type="molecule type" value="Genomic_DNA"/>
</dbReference>
<dbReference type="PANTHER" id="PTHR23028">
    <property type="entry name" value="ACETYLTRANSFERASE"/>
    <property type="match status" value="1"/>
</dbReference>
<feature type="transmembrane region" description="Helical" evidence="2">
    <location>
        <begin position="12"/>
        <end position="28"/>
    </location>
</feature>
<keyword evidence="5" id="KW-1185">Reference proteome</keyword>
<evidence type="ECO:0000259" key="3">
    <source>
        <dbReference type="Pfam" id="PF01757"/>
    </source>
</evidence>
<evidence type="ECO:0000256" key="2">
    <source>
        <dbReference type="SAM" id="Phobius"/>
    </source>
</evidence>
<keyword evidence="2" id="KW-0812">Transmembrane</keyword>
<sequence>MHYIPTLNGWRAIAISFVVFAHSFPSWATDSEKVSLIGTFGVRIFFALSGFLITTLLLAEERDAGRIELRSFYVRRFFRIMPAAIAVVACVAGLSIADVLKISPRRLVDTLFFFANYSSAPSAYEVAHFWSLAIEEHFYFVWPGLLVLVPLLERRLLVGIAIAFLIATWRAIAWKYQITTEDPAKFWGRTDIQVDAIVWGAVVALASVNRRIAPALTKSWVRAFVLLALPASAFAYVFVENWKWHLVSYQVFVICMPVLICQTSRGVSFVASALECGLIRWLGAISYSLYLWQQIFLTHNQDWTLRVFPLNIVSAFVCALLSYYFIERPFIRFGRDLLSRAVSKDKQLSPTKWAKPSLTGDSRPHPQKGGYP</sequence>
<feature type="domain" description="Acyltransferase 3" evidence="3">
    <location>
        <begin position="6"/>
        <end position="323"/>
    </location>
</feature>
<dbReference type="GO" id="GO:0016746">
    <property type="term" value="F:acyltransferase activity"/>
    <property type="evidence" value="ECO:0007669"/>
    <property type="project" value="UniProtKB-KW"/>
</dbReference>
<evidence type="ECO:0000313" key="4">
    <source>
        <dbReference type="EMBL" id="MCG2673210.1"/>
    </source>
</evidence>
<feature type="transmembrane region" description="Helical" evidence="2">
    <location>
        <begin position="192"/>
        <end position="208"/>
    </location>
</feature>
<feature type="transmembrane region" description="Helical" evidence="2">
    <location>
        <begin position="220"/>
        <end position="238"/>
    </location>
</feature>
<gene>
    <name evidence="4" type="ORF">L6637_40675</name>
</gene>
<feature type="transmembrane region" description="Helical" evidence="2">
    <location>
        <begin position="244"/>
        <end position="260"/>
    </location>
</feature>
<dbReference type="InterPro" id="IPR002656">
    <property type="entry name" value="Acyl_transf_3_dom"/>
</dbReference>
<evidence type="ECO:0000313" key="5">
    <source>
        <dbReference type="Proteomes" id="UP001139012"/>
    </source>
</evidence>
<dbReference type="Pfam" id="PF01757">
    <property type="entry name" value="Acyl_transf_3"/>
    <property type="match status" value="1"/>
</dbReference>
<keyword evidence="2" id="KW-0472">Membrane</keyword>
<dbReference type="RefSeq" id="WP_237874235.1">
    <property type="nucleotide sequence ID" value="NZ_JAKLUA010000038.1"/>
</dbReference>
<feature type="transmembrane region" description="Helical" evidence="2">
    <location>
        <begin position="307"/>
        <end position="326"/>
    </location>
</feature>
<reference evidence="4" key="1">
    <citation type="submission" date="2022-01" db="EMBL/GenBank/DDBJ databases">
        <title>Genome sequnece data of strain Bradyrhizobium sp. nov.</title>
        <authorList>
            <person name="Zhang J."/>
        </authorList>
    </citation>
    <scope>NUCLEOTIDE SEQUENCE</scope>
    <source>
        <strain evidence="4">WYCCWR 12774</strain>
    </source>
</reference>
<keyword evidence="2" id="KW-1133">Transmembrane helix</keyword>
<proteinExistence type="predicted"/>
<protein>
    <submittedName>
        <fullName evidence="4">Acyltransferase</fullName>
    </submittedName>
</protein>
<keyword evidence="4" id="KW-0012">Acyltransferase</keyword>
<evidence type="ECO:0000256" key="1">
    <source>
        <dbReference type="SAM" id="MobiDB-lite"/>
    </source>
</evidence>
<keyword evidence="4" id="KW-0808">Transferase</keyword>
<feature type="transmembrane region" description="Helical" evidence="2">
    <location>
        <begin position="80"/>
        <end position="100"/>
    </location>
</feature>
<dbReference type="InterPro" id="IPR050879">
    <property type="entry name" value="Acyltransferase_3"/>
</dbReference>